<dbReference type="PANTHER" id="PTHR15026">
    <property type="entry name" value="CALCIUM-SIGNAL MODULATING CYCLOPHILIN LIGAND CAML"/>
    <property type="match status" value="1"/>
</dbReference>
<dbReference type="Proteomes" id="UP000030759">
    <property type="component" value="Unassembled WGS sequence"/>
</dbReference>
<feature type="region of interest" description="Disordered" evidence="1">
    <location>
        <begin position="261"/>
        <end position="294"/>
    </location>
</feature>
<protein>
    <submittedName>
        <fullName evidence="3">Calcium signal-modulating cyclophilin ligand-like protein</fullName>
    </submittedName>
</protein>
<dbReference type="GO" id="GO:0071816">
    <property type="term" value="P:tail-anchored membrane protein insertion into ER membrane"/>
    <property type="evidence" value="ECO:0007669"/>
    <property type="project" value="TreeGrafter"/>
</dbReference>
<evidence type="ECO:0000313" key="3">
    <source>
        <dbReference type="EMBL" id="ERE80457.1"/>
    </source>
</evidence>
<name>A0A061IBU1_CRIGR</name>
<feature type="transmembrane region" description="Helical" evidence="2">
    <location>
        <begin position="161"/>
        <end position="180"/>
    </location>
</feature>
<accession>A0A061IBU1</accession>
<dbReference type="InterPro" id="IPR016719">
    <property type="entry name" value="CAMLG"/>
</dbReference>
<evidence type="ECO:0000313" key="4">
    <source>
        <dbReference type="Proteomes" id="UP000030759"/>
    </source>
</evidence>
<reference evidence="4" key="1">
    <citation type="journal article" date="2013" name="Nat. Biotechnol.">
        <title>Chinese hamster genome sequenced from sorted chromosomes.</title>
        <authorList>
            <person name="Brinkrolf K."/>
            <person name="Rupp O."/>
            <person name="Laux H."/>
            <person name="Kollin F."/>
            <person name="Ernst W."/>
            <person name="Linke B."/>
            <person name="Kofler R."/>
            <person name="Romand S."/>
            <person name="Hesse F."/>
            <person name="Budach W.E."/>
            <person name="Galosy S."/>
            <person name="Muller D."/>
            <person name="Noll T."/>
            <person name="Wienberg J."/>
            <person name="Jostock T."/>
            <person name="Leonard M."/>
            <person name="Grillari J."/>
            <person name="Tauch A."/>
            <person name="Goesmann A."/>
            <person name="Helk B."/>
            <person name="Mott J.E."/>
            <person name="Puhler A."/>
            <person name="Borth N."/>
        </authorList>
    </citation>
    <scope>NUCLEOTIDE SEQUENCE [LARGE SCALE GENOMIC DNA]</scope>
    <source>
        <strain evidence="4">17A/GY</strain>
    </source>
</reference>
<keyword evidence="2" id="KW-0812">Transmembrane</keyword>
<evidence type="ECO:0000256" key="1">
    <source>
        <dbReference type="SAM" id="MobiDB-lite"/>
    </source>
</evidence>
<evidence type="ECO:0000256" key="2">
    <source>
        <dbReference type="SAM" id="Phobius"/>
    </source>
</evidence>
<feature type="region of interest" description="Disordered" evidence="1">
    <location>
        <begin position="1"/>
        <end position="26"/>
    </location>
</feature>
<dbReference type="EMBL" id="KE671212">
    <property type="protein sequence ID" value="ERE80457.1"/>
    <property type="molecule type" value="Genomic_DNA"/>
</dbReference>
<dbReference type="PANTHER" id="PTHR15026:SF0">
    <property type="entry name" value="GUIDED ENTRY OF TAIL-ANCHORED PROTEINS FACTOR CAMLG"/>
    <property type="match status" value="1"/>
</dbReference>
<keyword evidence="2" id="KW-1133">Transmembrane helix</keyword>
<dbReference type="GO" id="GO:0043529">
    <property type="term" value="C:GET complex"/>
    <property type="evidence" value="ECO:0007669"/>
    <property type="project" value="TreeGrafter"/>
</dbReference>
<keyword evidence="2" id="KW-0472">Membrane</keyword>
<sequence>MEPVTVSADGGDRPAAPSGLSASQRRAELRRRKLLMNSEQRINRIMGFHRPGSGAVVRDGPLPPSPRLSPALLIAPRPICSTRFSPSSSPAADLLLCNSCPPRQPVITQPVARASFVDQGPCGHASVAVLSAFNTVTYGSSGRVMALKIFLEYWRLSFTRYFLVLFFCFANFIIFLRSLFKNQSSILKMPAHGCPRMTTVVVEEENQTKSKPQDSDKLNSLGVPSVSKRVVLGDSVSGGTSDQPSGVAEVKGTQLGDKLDSFIQPPECSSNDGVELRQRSRGDPTAGSAQRASHHGLEQYLSRFEEAMKLRKQLISEKPSQEDGSTTEEFDSFRIFRLVGCALLALGVRAFVCKYLSIFAPFLTLQLAYMGLYKYFPKGEKKIKTTVLTAALLLSGIPAEVINRSMETYSKMGEVFTDLCVYFFTFIFCHELLDYWGSEVP</sequence>
<dbReference type="AlphaFoldDB" id="A0A061IBU1"/>
<proteinExistence type="predicted"/>
<dbReference type="Pfam" id="PF14963">
    <property type="entry name" value="Get2_like"/>
    <property type="match status" value="2"/>
</dbReference>
<gene>
    <name evidence="3" type="ORF">H671_3g8822</name>
</gene>
<organism evidence="3 4">
    <name type="scientific">Cricetulus griseus</name>
    <name type="common">Chinese hamster</name>
    <name type="synonym">Cricetulus barabensis griseus</name>
    <dbReference type="NCBI Taxonomy" id="10029"/>
    <lineage>
        <taxon>Eukaryota</taxon>
        <taxon>Metazoa</taxon>
        <taxon>Chordata</taxon>
        <taxon>Craniata</taxon>
        <taxon>Vertebrata</taxon>
        <taxon>Euteleostomi</taxon>
        <taxon>Mammalia</taxon>
        <taxon>Eutheria</taxon>
        <taxon>Euarchontoglires</taxon>
        <taxon>Glires</taxon>
        <taxon>Rodentia</taxon>
        <taxon>Myomorpha</taxon>
        <taxon>Muroidea</taxon>
        <taxon>Cricetidae</taxon>
        <taxon>Cricetinae</taxon>
        <taxon>Cricetulus</taxon>
    </lineage>
</organism>